<dbReference type="AlphaFoldDB" id="A0A0H2R7W0"/>
<dbReference type="EMBL" id="KQ086286">
    <property type="protein sequence ID" value="KLO05598.1"/>
    <property type="molecule type" value="Genomic_DNA"/>
</dbReference>
<evidence type="ECO:0000313" key="2">
    <source>
        <dbReference type="EMBL" id="KLO05598.1"/>
    </source>
</evidence>
<accession>A0A0H2R7W0</accession>
<feature type="region of interest" description="Disordered" evidence="1">
    <location>
        <begin position="335"/>
        <end position="393"/>
    </location>
</feature>
<feature type="compositionally biased region" description="Low complexity" evidence="1">
    <location>
        <begin position="9"/>
        <end position="18"/>
    </location>
</feature>
<name>A0A0H2R7W0_9AGAM</name>
<keyword evidence="3" id="KW-1185">Reference proteome</keyword>
<feature type="compositionally biased region" description="Basic and acidic residues" evidence="1">
    <location>
        <begin position="362"/>
        <end position="371"/>
    </location>
</feature>
<feature type="compositionally biased region" description="Basic and acidic residues" evidence="1">
    <location>
        <begin position="335"/>
        <end position="355"/>
    </location>
</feature>
<protein>
    <submittedName>
        <fullName evidence="2">Uncharacterized protein</fullName>
    </submittedName>
</protein>
<organism evidence="2 3">
    <name type="scientific">Schizopora paradoxa</name>
    <dbReference type="NCBI Taxonomy" id="27342"/>
    <lineage>
        <taxon>Eukaryota</taxon>
        <taxon>Fungi</taxon>
        <taxon>Dikarya</taxon>
        <taxon>Basidiomycota</taxon>
        <taxon>Agaricomycotina</taxon>
        <taxon>Agaricomycetes</taxon>
        <taxon>Hymenochaetales</taxon>
        <taxon>Schizoporaceae</taxon>
        <taxon>Schizopora</taxon>
    </lineage>
</organism>
<dbReference type="Proteomes" id="UP000053477">
    <property type="component" value="Unassembled WGS sequence"/>
</dbReference>
<gene>
    <name evidence="2" type="ORF">SCHPADRAFT_910926</name>
</gene>
<feature type="compositionally biased region" description="Basic and acidic residues" evidence="1">
    <location>
        <begin position="75"/>
        <end position="84"/>
    </location>
</feature>
<feature type="compositionally biased region" description="Basic and acidic residues" evidence="1">
    <location>
        <begin position="19"/>
        <end position="41"/>
    </location>
</feature>
<evidence type="ECO:0000256" key="1">
    <source>
        <dbReference type="SAM" id="MobiDB-lite"/>
    </source>
</evidence>
<feature type="region of interest" description="Disordered" evidence="1">
    <location>
        <begin position="1"/>
        <end position="106"/>
    </location>
</feature>
<reference evidence="2 3" key="1">
    <citation type="submission" date="2015-04" db="EMBL/GenBank/DDBJ databases">
        <title>Complete genome sequence of Schizopora paradoxa KUC8140, a cosmopolitan wood degrader in East Asia.</title>
        <authorList>
            <consortium name="DOE Joint Genome Institute"/>
            <person name="Min B."/>
            <person name="Park H."/>
            <person name="Jang Y."/>
            <person name="Kim J.-J."/>
            <person name="Kim K.H."/>
            <person name="Pangilinan J."/>
            <person name="Lipzen A."/>
            <person name="Riley R."/>
            <person name="Grigoriev I.V."/>
            <person name="Spatafora J.W."/>
            <person name="Choi I.-G."/>
        </authorList>
    </citation>
    <scope>NUCLEOTIDE SEQUENCE [LARGE SCALE GENOMIC DNA]</scope>
    <source>
        <strain evidence="2 3">KUC8140</strain>
    </source>
</reference>
<proteinExistence type="predicted"/>
<sequence length="525" mass="59018">MGNGRRGDAASSSNNADAALKKADAASKKAENASKRAEASSKKRGTLRSASHSSIYDDVGNDASNNGSNQGSGSETEREGDHEQKRKKKKKEVAFPTEVPVDASDPEERLTRIENMLNAIHGTLASVSKQEDETAKYMSKLQSDNAGLREMMQNMLPGQTAQPGASPQSVVAAKSVVDKMEEKRAFRQMTGKMKIQRALDKYGLPSVHKDVFNSAVKAQFASLLQLASLRPSDLKEFTAPTTEEAEQVVNQLNFGDPKSYTYCWDEARDFPFNQKARHAFYSHFLTSRKSTNWLTSYQFDDRLIMPETVLESLDACIRTARRHWKVKDTPKVKDVEKEKENRELQRRYTVKDKRSGVSTRPDIQKHAKFTRETPTAAHSDDSSGEESEAKNIPNKQLKARRKYPIWRSLRLSGFFWGLDEIGDELEVAKVQASMCKKKGMPFRIRLPPNSVTHAKAPGNLPINCYSKQFLQTLQPWEKLCLNPLPPYAFPTEVIGHASNLWEKIPTKFRNELALLKDAEMSDITS</sequence>
<evidence type="ECO:0000313" key="3">
    <source>
        <dbReference type="Proteomes" id="UP000053477"/>
    </source>
</evidence>
<dbReference type="InParanoid" id="A0A0H2R7W0"/>
<feature type="compositionally biased region" description="Low complexity" evidence="1">
    <location>
        <begin position="61"/>
        <end position="74"/>
    </location>
</feature>